<proteinExistence type="predicted"/>
<dbReference type="EMBL" id="MK310226">
    <property type="protein sequence ID" value="QBI90086.1"/>
    <property type="molecule type" value="Genomic_DNA"/>
</dbReference>
<sequence length="107" mass="11332">MTDPTLVDILGTIVGCIWISAAVYFQLIRERPVHPGYVASLLLIGVALMLSSAALPLAGRTSTIQLLGVFANALFIALGLGVWYALEISADLEDAKTCDADTDLTQP</sequence>
<gene>
    <name evidence="2" type="ORF">ChaoS9_405</name>
</gene>
<evidence type="ECO:0000256" key="1">
    <source>
        <dbReference type="SAM" id="Phobius"/>
    </source>
</evidence>
<feature type="transmembrane region" description="Helical" evidence="1">
    <location>
        <begin position="37"/>
        <end position="58"/>
    </location>
</feature>
<organism evidence="2 3">
    <name type="scientific">Halobacterium phage ChaoS9</name>
    <dbReference type="NCBI Taxonomy" id="2847105"/>
    <lineage>
        <taxon>Viruses</taxon>
        <taxon>Duplodnaviria</taxon>
        <taxon>Heunggongvirae</taxon>
        <taxon>Uroviricota</taxon>
        <taxon>Caudoviricetes</taxon>
        <taxon>Vertoviridae</taxon>
        <taxon>Chaovirus</taxon>
        <taxon>Chaovirus bigenum</taxon>
        <taxon>Chaovirus ChaoS9</taxon>
    </lineage>
</organism>
<keyword evidence="1" id="KW-1133">Transmembrane helix</keyword>
<dbReference type="Proteomes" id="UP000294095">
    <property type="component" value="Segment"/>
</dbReference>
<accession>A0A481VAW5</accession>
<reference evidence="3" key="1">
    <citation type="journal article" date="2019" name="Genes (Basel)">
        <title>Halobacterium salinarum virus ChaoS9, a Novel Halovirus Related to PhiH1 and PhiCh1.</title>
        <authorList>
            <person name="Dyall-Smith M."/>
            <person name="Palm P."/>
            <person name="Wanner G."/>
            <person name="Witte A."/>
            <person name="Oesterhelt D."/>
            <person name="Pfeiffer F."/>
        </authorList>
    </citation>
    <scope>NUCLEOTIDE SEQUENCE [LARGE SCALE GENOMIC DNA]</scope>
</reference>
<name>A0A481VAW5_9CAUD</name>
<keyword evidence="3" id="KW-1185">Reference proteome</keyword>
<feature type="transmembrane region" description="Helical" evidence="1">
    <location>
        <begin position="6"/>
        <end position="25"/>
    </location>
</feature>
<feature type="transmembrane region" description="Helical" evidence="1">
    <location>
        <begin position="64"/>
        <end position="86"/>
    </location>
</feature>
<evidence type="ECO:0000313" key="3">
    <source>
        <dbReference type="Proteomes" id="UP000294095"/>
    </source>
</evidence>
<evidence type="ECO:0000313" key="2">
    <source>
        <dbReference type="EMBL" id="QBI90086.1"/>
    </source>
</evidence>
<keyword evidence="1 2" id="KW-0812">Transmembrane</keyword>
<protein>
    <submittedName>
        <fullName evidence="2">Transmembrane domain protein</fullName>
    </submittedName>
</protein>
<keyword evidence="1" id="KW-0472">Membrane</keyword>